<reference evidence="2 3" key="1">
    <citation type="submission" date="2020-03" db="EMBL/GenBank/DDBJ databases">
        <title>Cyclobacterium plantarum sp. nov., a marine bacterium isolated from a coastal-marine wetland.</title>
        <authorList>
            <person name="Sanchez-Porro C."/>
            <person name="Ventosa A."/>
            <person name="Amoozegar M."/>
        </authorList>
    </citation>
    <scope>NUCLEOTIDE SEQUENCE [LARGE SCALE GENOMIC DNA]</scope>
    <source>
        <strain evidence="2 3">GBPx2</strain>
    </source>
</reference>
<sequence>MNKIAVICFNIYATKIGFTQDLKLRIEQHNDGLVQSTKSRRPLQLIYYEACIENWDAIKREKYLKTHYGRLFFHKRLKTWFESNVV</sequence>
<feature type="domain" description="GIY-YIG" evidence="1">
    <location>
        <begin position="16"/>
        <end position="70"/>
    </location>
</feature>
<dbReference type="Pfam" id="PF01541">
    <property type="entry name" value="GIY-YIG"/>
    <property type="match status" value="1"/>
</dbReference>
<gene>
    <name evidence="2" type="ORF">G9Q97_18450</name>
</gene>
<accession>A0ABX0HEH0</accession>
<dbReference type="SUPFAM" id="SSF82771">
    <property type="entry name" value="GIY-YIG endonuclease"/>
    <property type="match status" value="1"/>
</dbReference>
<evidence type="ECO:0000313" key="2">
    <source>
        <dbReference type="EMBL" id="NHE58796.1"/>
    </source>
</evidence>
<protein>
    <submittedName>
        <fullName evidence="2">GIY-YIG nuclease family protein</fullName>
    </submittedName>
</protein>
<dbReference type="EMBL" id="JAANYN010000008">
    <property type="protein sequence ID" value="NHE58796.1"/>
    <property type="molecule type" value="Genomic_DNA"/>
</dbReference>
<dbReference type="InterPro" id="IPR000305">
    <property type="entry name" value="GIY-YIG_endonuc"/>
</dbReference>
<evidence type="ECO:0000259" key="1">
    <source>
        <dbReference type="Pfam" id="PF01541"/>
    </source>
</evidence>
<comment type="caution">
    <text evidence="2">The sequence shown here is derived from an EMBL/GenBank/DDBJ whole genome shotgun (WGS) entry which is preliminary data.</text>
</comment>
<organism evidence="2 3">
    <name type="scientific">Cyclobacterium plantarum</name>
    <dbReference type="NCBI Taxonomy" id="2716263"/>
    <lineage>
        <taxon>Bacteria</taxon>
        <taxon>Pseudomonadati</taxon>
        <taxon>Bacteroidota</taxon>
        <taxon>Cytophagia</taxon>
        <taxon>Cytophagales</taxon>
        <taxon>Cyclobacteriaceae</taxon>
        <taxon>Cyclobacterium</taxon>
    </lineage>
</organism>
<dbReference type="Proteomes" id="UP000649799">
    <property type="component" value="Unassembled WGS sequence"/>
</dbReference>
<name>A0ABX0HEH0_9BACT</name>
<keyword evidence="3" id="KW-1185">Reference proteome</keyword>
<evidence type="ECO:0000313" key="3">
    <source>
        <dbReference type="Proteomes" id="UP000649799"/>
    </source>
</evidence>
<dbReference type="Gene3D" id="3.40.1440.10">
    <property type="entry name" value="GIY-YIG endonuclease"/>
    <property type="match status" value="1"/>
</dbReference>
<proteinExistence type="predicted"/>
<dbReference type="InterPro" id="IPR035901">
    <property type="entry name" value="GIY-YIG_endonuc_sf"/>
</dbReference>